<dbReference type="InterPro" id="IPR036400">
    <property type="entry name" value="Cyt_B5-like_heme/steroid_sf"/>
</dbReference>
<dbReference type="GO" id="GO:0046872">
    <property type="term" value="F:metal ion binding"/>
    <property type="evidence" value="ECO:0007669"/>
    <property type="project" value="UniProtKB-KW"/>
</dbReference>
<comment type="subcellular location">
    <subcellularLocation>
        <location evidence="1">Cell membrane</location>
    </subcellularLocation>
    <subcellularLocation>
        <location evidence="2">Endoplasmic reticulum</location>
    </subcellularLocation>
</comment>
<keyword evidence="7" id="KW-0479">Metal-binding</keyword>
<reference evidence="17" key="1">
    <citation type="journal article" date="2020" name="Genome Biol.">
        <title>Gamete binning: chromosome-level and haplotype-resolved genome assembly enabled by high-throughput single-cell sequencing of gamete genomes.</title>
        <authorList>
            <person name="Campoy J.A."/>
            <person name="Sun H."/>
            <person name="Goel M."/>
            <person name="Jiao W.-B."/>
            <person name="Folz-Donahue K."/>
            <person name="Wang N."/>
            <person name="Rubio M."/>
            <person name="Liu C."/>
            <person name="Kukat C."/>
            <person name="Ruiz D."/>
            <person name="Huettel B."/>
            <person name="Schneeberger K."/>
        </authorList>
    </citation>
    <scope>NUCLEOTIDE SEQUENCE [LARGE SCALE GENOMIC DNA]</scope>
    <source>
        <strain evidence="17">cv. Rojo Pasion</strain>
    </source>
</reference>
<keyword evidence="11" id="KW-0446">Lipid-binding</keyword>
<accession>A0A6J5XRY9</accession>
<evidence type="ECO:0000256" key="10">
    <source>
        <dbReference type="ARBA" id="ARBA00023004"/>
    </source>
</evidence>
<sequence>MGGGIYGAVMEEITLYTGLSPAAFFTIAGMMVVVYRIVSAMFVGPEDYNKPPVAASIGTDSNLVNKYLNLNQTTTTTPTQMGDMTEQQLRGFDGSDPNKPLLMAIRAQIYDVSSSRNFYGPGGPYAMFAGRDASRALALLSFKPQDINGNIEGLGPDELEILQDWEDKFIEKYPNVGKLVAEPTETEQTEAQQQGIGQEHREGRREERLICWYLNLSTVISSESELCGCLLLLLFM</sequence>
<evidence type="ECO:0000313" key="17">
    <source>
        <dbReference type="Proteomes" id="UP000507245"/>
    </source>
</evidence>
<comment type="similarity">
    <text evidence="13">Belongs to the cytochrome b5 family. MAPR subfamily.</text>
</comment>
<evidence type="ECO:0000256" key="1">
    <source>
        <dbReference type="ARBA" id="ARBA00004236"/>
    </source>
</evidence>
<dbReference type="SMART" id="SM01117">
    <property type="entry name" value="Cyt-b5"/>
    <property type="match status" value="1"/>
</dbReference>
<dbReference type="InterPro" id="IPR001199">
    <property type="entry name" value="Cyt_B5-like_heme/steroid-bd"/>
</dbReference>
<dbReference type="Gene3D" id="3.10.120.10">
    <property type="entry name" value="Cytochrome b5-like heme/steroid binding domain"/>
    <property type="match status" value="1"/>
</dbReference>
<keyword evidence="10" id="KW-0408">Iron</keyword>
<keyword evidence="12 14" id="KW-0472">Membrane</keyword>
<evidence type="ECO:0000256" key="5">
    <source>
        <dbReference type="ARBA" id="ARBA00022665"/>
    </source>
</evidence>
<keyword evidence="8" id="KW-0256">Endoplasmic reticulum</keyword>
<dbReference type="FunFam" id="3.10.120.10:FF:000006">
    <property type="entry name" value="Membrane steroid-binding protein 1"/>
    <property type="match status" value="1"/>
</dbReference>
<dbReference type="OrthoDB" id="547796at2759"/>
<name>A0A6J5XRY9_PRUAR</name>
<feature type="transmembrane region" description="Helical" evidence="14">
    <location>
        <begin position="13"/>
        <end position="35"/>
    </location>
</feature>
<evidence type="ECO:0000256" key="14">
    <source>
        <dbReference type="SAM" id="Phobius"/>
    </source>
</evidence>
<dbReference type="GO" id="GO:0005783">
    <property type="term" value="C:endoplasmic reticulum"/>
    <property type="evidence" value="ECO:0007669"/>
    <property type="project" value="UniProtKB-SubCell"/>
</dbReference>
<keyword evidence="9 14" id="KW-1133">Transmembrane helix</keyword>
<dbReference type="EMBL" id="CAEKKB010000007">
    <property type="protein sequence ID" value="CAB4316510.1"/>
    <property type="molecule type" value="Genomic_DNA"/>
</dbReference>
<dbReference type="GO" id="GO:0005886">
    <property type="term" value="C:plasma membrane"/>
    <property type="evidence" value="ECO:0007669"/>
    <property type="project" value="UniProtKB-SubCell"/>
</dbReference>
<gene>
    <name evidence="16" type="ORF">ORAREDHAP_LOCUS42211</name>
</gene>
<evidence type="ECO:0000256" key="4">
    <source>
        <dbReference type="ARBA" id="ARBA00022617"/>
    </source>
</evidence>
<dbReference type="AlphaFoldDB" id="A0A6J5XRY9"/>
<evidence type="ECO:0000256" key="11">
    <source>
        <dbReference type="ARBA" id="ARBA00023121"/>
    </source>
</evidence>
<protein>
    <recommendedName>
        <fullName evidence="15">Cytochrome b5 heme-binding domain-containing protein</fullName>
    </recommendedName>
</protein>
<proteinExistence type="inferred from homology"/>
<keyword evidence="5" id="KW-0754">Steroid-binding</keyword>
<feature type="domain" description="Cytochrome b5 heme-binding" evidence="15">
    <location>
        <begin position="84"/>
        <end position="180"/>
    </location>
</feature>
<keyword evidence="6 14" id="KW-0812">Transmembrane</keyword>
<dbReference type="Proteomes" id="UP000507245">
    <property type="component" value="Unassembled WGS sequence"/>
</dbReference>
<evidence type="ECO:0000256" key="8">
    <source>
        <dbReference type="ARBA" id="ARBA00022824"/>
    </source>
</evidence>
<keyword evidence="4" id="KW-0349">Heme</keyword>
<evidence type="ECO:0000256" key="12">
    <source>
        <dbReference type="ARBA" id="ARBA00023136"/>
    </source>
</evidence>
<evidence type="ECO:0000259" key="15">
    <source>
        <dbReference type="SMART" id="SM01117"/>
    </source>
</evidence>
<dbReference type="Pfam" id="PF00173">
    <property type="entry name" value="Cyt-b5"/>
    <property type="match status" value="1"/>
</dbReference>
<dbReference type="PANTHER" id="PTHR10281">
    <property type="entry name" value="MEMBRANE-ASSOCIATED PROGESTERONE RECEPTOR COMPONENT-RELATED"/>
    <property type="match status" value="1"/>
</dbReference>
<evidence type="ECO:0000256" key="9">
    <source>
        <dbReference type="ARBA" id="ARBA00022989"/>
    </source>
</evidence>
<evidence type="ECO:0000256" key="2">
    <source>
        <dbReference type="ARBA" id="ARBA00004240"/>
    </source>
</evidence>
<evidence type="ECO:0000313" key="16">
    <source>
        <dbReference type="EMBL" id="CAB4316510.1"/>
    </source>
</evidence>
<evidence type="ECO:0000256" key="6">
    <source>
        <dbReference type="ARBA" id="ARBA00022692"/>
    </source>
</evidence>
<dbReference type="SUPFAM" id="SSF55856">
    <property type="entry name" value="Cytochrome b5-like heme/steroid binding domain"/>
    <property type="match status" value="1"/>
</dbReference>
<evidence type="ECO:0000256" key="7">
    <source>
        <dbReference type="ARBA" id="ARBA00022723"/>
    </source>
</evidence>
<dbReference type="InterPro" id="IPR050577">
    <property type="entry name" value="MAPR/NEUFC/NENF-like"/>
</dbReference>
<keyword evidence="3" id="KW-1003">Cell membrane</keyword>
<evidence type="ECO:0000256" key="3">
    <source>
        <dbReference type="ARBA" id="ARBA00022475"/>
    </source>
</evidence>
<organism evidence="16 17">
    <name type="scientific">Prunus armeniaca</name>
    <name type="common">Apricot</name>
    <name type="synonym">Armeniaca vulgaris</name>
    <dbReference type="NCBI Taxonomy" id="36596"/>
    <lineage>
        <taxon>Eukaryota</taxon>
        <taxon>Viridiplantae</taxon>
        <taxon>Streptophyta</taxon>
        <taxon>Embryophyta</taxon>
        <taxon>Tracheophyta</taxon>
        <taxon>Spermatophyta</taxon>
        <taxon>Magnoliopsida</taxon>
        <taxon>eudicotyledons</taxon>
        <taxon>Gunneridae</taxon>
        <taxon>Pentapetalae</taxon>
        <taxon>rosids</taxon>
        <taxon>fabids</taxon>
        <taxon>Rosales</taxon>
        <taxon>Rosaceae</taxon>
        <taxon>Amygdaloideae</taxon>
        <taxon>Amygdaleae</taxon>
        <taxon>Prunus</taxon>
    </lineage>
</organism>
<dbReference type="PANTHER" id="PTHR10281:SF72">
    <property type="entry name" value="NEUDESIN"/>
    <property type="match status" value="1"/>
</dbReference>
<dbReference type="GO" id="GO:0005496">
    <property type="term" value="F:steroid binding"/>
    <property type="evidence" value="ECO:0007669"/>
    <property type="project" value="UniProtKB-KW"/>
</dbReference>
<keyword evidence="17" id="KW-1185">Reference proteome</keyword>
<evidence type="ECO:0000256" key="13">
    <source>
        <dbReference type="ARBA" id="ARBA00038357"/>
    </source>
</evidence>